<dbReference type="Proteomes" id="UP000016922">
    <property type="component" value="Unassembled WGS sequence"/>
</dbReference>
<keyword evidence="3 7" id="KW-0732">Signal</keyword>
<feature type="chain" id="PRO_5004519710" description="glycerophosphodiester phosphodiesterase" evidence="7">
    <location>
        <begin position="18"/>
        <end position="427"/>
    </location>
</feature>
<comment type="similarity">
    <text evidence="1">Belongs to the glycerophosphoryl diester phosphodiesterase family.</text>
</comment>
<dbReference type="Gene3D" id="3.20.20.190">
    <property type="entry name" value="Phosphatidylinositol (PI) phosphodiesterase"/>
    <property type="match status" value="1"/>
</dbReference>
<dbReference type="OrthoDB" id="1058301at2759"/>
<dbReference type="AlphaFoldDB" id="S3DC03"/>
<dbReference type="GO" id="GO:0006071">
    <property type="term" value="P:glycerol metabolic process"/>
    <property type="evidence" value="ECO:0007669"/>
    <property type="project" value="UniProtKB-KW"/>
</dbReference>
<dbReference type="GO" id="GO:0008889">
    <property type="term" value="F:glycerophosphodiester phosphodiesterase activity"/>
    <property type="evidence" value="ECO:0007669"/>
    <property type="project" value="UniProtKB-EC"/>
</dbReference>
<feature type="domain" description="GP-PDE" evidence="8">
    <location>
        <begin position="80"/>
        <end position="399"/>
    </location>
</feature>
<feature type="signal peptide" evidence="7">
    <location>
        <begin position="1"/>
        <end position="17"/>
    </location>
</feature>
<sequence>MHSSLLSLTVIAGFVVAAPQGKESLERRSWGFNNHGNNWHGKIKNAELGPRPYYLINNMDDGPLKSKLESCSEGPFRPTDMSIGHRGAPLQFPEETSESLLAGARMGAGILECDVVFTKDKKLVCRHAQCDLHTTTNILATPLAAKCTKNFTPAANGAPASAKCCTSDITEAEFKTLCGKMDGFNPNATTVKQYIAGTPTWRTDLYSTCGTVQTLNDYIKLVDNLGLKFTPELKTPEVPMPFPSANSTYTQAAYAQQMIDAFKTAGIKPNRVFPQSFLIDDLYYWLKSDPAFGKQALFLDEPTVNPAGYAAAVANLTTYKSKGITTVAPSIPGVLSLDANNKIVPSPYAKEAKRLGLDIVVWSFERSGPLATVNATGEYYYSSVAPAITKDGDAMVALDVMIREVGVRGVFSDWVASVTYFANCFGY</sequence>
<evidence type="ECO:0000313" key="9">
    <source>
        <dbReference type="EMBL" id="EPE35245.1"/>
    </source>
</evidence>
<dbReference type="InterPro" id="IPR017946">
    <property type="entry name" value="PLC-like_Pdiesterase_TIM-brl"/>
</dbReference>
<dbReference type="eggNOG" id="ENOG502QW99">
    <property type="taxonomic scope" value="Eukaryota"/>
</dbReference>
<evidence type="ECO:0000256" key="7">
    <source>
        <dbReference type="SAM" id="SignalP"/>
    </source>
</evidence>
<dbReference type="EMBL" id="KE145354">
    <property type="protein sequence ID" value="EPE35245.1"/>
    <property type="molecule type" value="Genomic_DNA"/>
</dbReference>
<keyword evidence="10" id="KW-1185">Reference proteome</keyword>
<name>S3DC03_GLAL2</name>
<evidence type="ECO:0000256" key="6">
    <source>
        <dbReference type="ARBA" id="ARBA00047512"/>
    </source>
</evidence>
<proteinExistence type="inferred from homology"/>
<dbReference type="PROSITE" id="PS51704">
    <property type="entry name" value="GP_PDE"/>
    <property type="match status" value="1"/>
</dbReference>
<dbReference type="GO" id="GO:0006629">
    <property type="term" value="P:lipid metabolic process"/>
    <property type="evidence" value="ECO:0007669"/>
    <property type="project" value="InterPro"/>
</dbReference>
<dbReference type="STRING" id="1116229.S3DC03"/>
<dbReference type="InterPro" id="IPR030395">
    <property type="entry name" value="GP_PDE_dom"/>
</dbReference>
<dbReference type="HOGENOM" id="CLU_036449_0_0_1"/>
<dbReference type="PANTHER" id="PTHR43620">
    <property type="entry name" value="GLYCEROPHOSPHORYL DIESTER PHOSPHODIESTERASE"/>
    <property type="match status" value="1"/>
</dbReference>
<dbReference type="KEGG" id="glz:GLAREA_10942"/>
<dbReference type="RefSeq" id="XP_008077324.1">
    <property type="nucleotide sequence ID" value="XM_008079133.1"/>
</dbReference>
<accession>S3DC03</accession>
<reference evidence="9 10" key="1">
    <citation type="journal article" date="2013" name="BMC Genomics">
        <title>Genomics-driven discovery of the pneumocandin biosynthetic gene cluster in the fungus Glarea lozoyensis.</title>
        <authorList>
            <person name="Chen L."/>
            <person name="Yue Q."/>
            <person name="Zhang X."/>
            <person name="Xiang M."/>
            <person name="Wang C."/>
            <person name="Li S."/>
            <person name="Che Y."/>
            <person name="Ortiz-Lopez F.J."/>
            <person name="Bills G.F."/>
            <person name="Liu X."/>
            <person name="An Z."/>
        </authorList>
    </citation>
    <scope>NUCLEOTIDE SEQUENCE [LARGE SCALE GENOMIC DNA]</scope>
    <source>
        <strain evidence="10">ATCC 20868 / MF5171</strain>
    </source>
</reference>
<evidence type="ECO:0000259" key="8">
    <source>
        <dbReference type="PROSITE" id="PS51704"/>
    </source>
</evidence>
<evidence type="ECO:0000256" key="3">
    <source>
        <dbReference type="ARBA" id="ARBA00022729"/>
    </source>
</evidence>
<protein>
    <recommendedName>
        <fullName evidence="2">glycerophosphodiester phosphodiesterase</fullName>
        <ecNumber evidence="2">3.1.4.46</ecNumber>
    </recommendedName>
</protein>
<comment type="catalytic activity">
    <reaction evidence="6">
        <text>a sn-glycero-3-phosphodiester + H2O = an alcohol + sn-glycerol 3-phosphate + H(+)</text>
        <dbReference type="Rhea" id="RHEA:12969"/>
        <dbReference type="ChEBI" id="CHEBI:15377"/>
        <dbReference type="ChEBI" id="CHEBI:15378"/>
        <dbReference type="ChEBI" id="CHEBI:30879"/>
        <dbReference type="ChEBI" id="CHEBI:57597"/>
        <dbReference type="ChEBI" id="CHEBI:83408"/>
        <dbReference type="EC" id="3.1.4.46"/>
    </reaction>
</comment>
<evidence type="ECO:0000256" key="1">
    <source>
        <dbReference type="ARBA" id="ARBA00007277"/>
    </source>
</evidence>
<evidence type="ECO:0000313" key="10">
    <source>
        <dbReference type="Proteomes" id="UP000016922"/>
    </source>
</evidence>
<keyword evidence="4" id="KW-0319">Glycerol metabolism</keyword>
<organism evidence="9 10">
    <name type="scientific">Glarea lozoyensis (strain ATCC 20868 / MF5171)</name>
    <dbReference type="NCBI Taxonomy" id="1116229"/>
    <lineage>
        <taxon>Eukaryota</taxon>
        <taxon>Fungi</taxon>
        <taxon>Dikarya</taxon>
        <taxon>Ascomycota</taxon>
        <taxon>Pezizomycotina</taxon>
        <taxon>Leotiomycetes</taxon>
        <taxon>Helotiales</taxon>
        <taxon>Helotiaceae</taxon>
        <taxon>Glarea</taxon>
    </lineage>
</organism>
<evidence type="ECO:0000256" key="2">
    <source>
        <dbReference type="ARBA" id="ARBA00012247"/>
    </source>
</evidence>
<evidence type="ECO:0000256" key="4">
    <source>
        <dbReference type="ARBA" id="ARBA00022798"/>
    </source>
</evidence>
<dbReference type="GeneID" id="19469986"/>
<evidence type="ECO:0000256" key="5">
    <source>
        <dbReference type="ARBA" id="ARBA00022801"/>
    </source>
</evidence>
<dbReference type="Pfam" id="PF03009">
    <property type="entry name" value="GDPD"/>
    <property type="match status" value="1"/>
</dbReference>
<dbReference type="SUPFAM" id="SSF51695">
    <property type="entry name" value="PLC-like phosphodiesterases"/>
    <property type="match status" value="1"/>
</dbReference>
<keyword evidence="5" id="KW-0378">Hydrolase</keyword>
<dbReference type="PANTHER" id="PTHR43620:SF7">
    <property type="entry name" value="GLYCEROPHOSPHODIESTER PHOSPHODIESTERASE GDPD5-RELATED"/>
    <property type="match status" value="1"/>
</dbReference>
<gene>
    <name evidence="9" type="ORF">GLAREA_10942</name>
</gene>
<dbReference type="OMA" id="GGWYYQS"/>
<dbReference type="EC" id="3.1.4.46" evidence="2"/>